<evidence type="ECO:0000313" key="1">
    <source>
        <dbReference type="EMBL" id="TYQ06378.1"/>
    </source>
</evidence>
<gene>
    <name evidence="1" type="ORF">FNL38_102513</name>
</gene>
<comment type="caution">
    <text evidence="1">The sequence shown here is derived from an EMBL/GenBank/DDBJ whole genome shotgun (WGS) entry which is preliminary data.</text>
</comment>
<sequence length="354" mass="38742">MNPKATDPSVLTHSYDRAALARFEVFLFASIATVLITRAYLAAMGYPQIGGGALHIAHVLWGGLLMAVAIVMTAITEGSRIRDRASLIGGIGFGLFIDEIGKFVTSDVNYFYQPAIAIMYVVFVLFYLVAREVVIRRGMNDRHRLSIGARALSDLALGQLDTVHYNHALRVLDGVRDPTLADLAGSIRAGLHSHTPTGDGIESRITQWRNSVSARLDAFVGHRIVRRVVLAIFVLDALSAVISVVVAFVTDEEIIAQDISDLVVLLSSITAGILVILGVWFLFRGRYLRALRLLRASIVVNLLVTQVFLFAQDQFGALTGFVLSLFLLAVLRVTIRREEAELAPAPDPALETRH</sequence>
<dbReference type="AlphaFoldDB" id="A0A652YTD5"/>
<organism evidence="1">
    <name type="scientific">Nocardia globerula</name>
    <dbReference type="NCBI Taxonomy" id="1818"/>
    <lineage>
        <taxon>Bacteria</taxon>
        <taxon>Bacillati</taxon>
        <taxon>Actinomycetota</taxon>
        <taxon>Actinomycetes</taxon>
        <taxon>Mycobacteriales</taxon>
        <taxon>Nocardiaceae</taxon>
        <taxon>Nocardia</taxon>
    </lineage>
</organism>
<protein>
    <submittedName>
        <fullName evidence="1">Uncharacterized protein</fullName>
    </submittedName>
</protein>
<proteinExistence type="predicted"/>
<accession>A0A652YTD5</accession>
<dbReference type="EMBL" id="VNIQ01000002">
    <property type="protein sequence ID" value="TYQ06378.1"/>
    <property type="molecule type" value="Genomic_DNA"/>
</dbReference>
<reference evidence="1" key="1">
    <citation type="submission" date="2019-07" db="EMBL/GenBank/DDBJ databases">
        <title>Genomic Encyclopedia of Type Strains, Phase IV (KMG-IV): sequencing the most valuable type-strain genomes for metagenomic binning, comparative biology and taxonomic classification.</title>
        <authorList>
            <person name="Goeker M."/>
        </authorList>
    </citation>
    <scope>NUCLEOTIDE SEQUENCE</scope>
    <source>
        <strain evidence="1">DSM 44596</strain>
    </source>
</reference>
<name>A0A652YTD5_NOCGL</name>